<accession>A0A0R2FLV6</accession>
<dbReference type="GO" id="GO:0051287">
    <property type="term" value="F:NAD binding"/>
    <property type="evidence" value="ECO:0007669"/>
    <property type="project" value="InterPro"/>
</dbReference>
<evidence type="ECO:0000256" key="5">
    <source>
        <dbReference type="RuleBase" id="RU003719"/>
    </source>
</evidence>
<dbReference type="Pfam" id="PF00389">
    <property type="entry name" value="2-Hacid_dh"/>
    <property type="match status" value="1"/>
</dbReference>
<protein>
    <submittedName>
        <fullName evidence="8">D-3-phosphoglycerate dehydrogenase</fullName>
    </submittedName>
</protein>
<dbReference type="InterPro" id="IPR050857">
    <property type="entry name" value="D-2-hydroxyacid_DH"/>
</dbReference>
<dbReference type="SUPFAM" id="SSF51735">
    <property type="entry name" value="NAD(P)-binding Rossmann-fold domains"/>
    <property type="match status" value="1"/>
</dbReference>
<dbReference type="Gene3D" id="3.40.50.720">
    <property type="entry name" value="NAD(P)-binding Rossmann-like Domain"/>
    <property type="match status" value="2"/>
</dbReference>
<evidence type="ECO:0000256" key="2">
    <source>
        <dbReference type="ARBA" id="ARBA00022605"/>
    </source>
</evidence>
<dbReference type="Pfam" id="PF02826">
    <property type="entry name" value="2-Hacid_dh_C"/>
    <property type="match status" value="1"/>
</dbReference>
<dbReference type="GO" id="GO:0016616">
    <property type="term" value="F:oxidoreductase activity, acting on the CH-OH group of donors, NAD or NADP as acceptor"/>
    <property type="evidence" value="ECO:0007669"/>
    <property type="project" value="InterPro"/>
</dbReference>
<dbReference type="InterPro" id="IPR029752">
    <property type="entry name" value="D-isomer_DH_CS1"/>
</dbReference>
<proteinExistence type="inferred from homology"/>
<keyword evidence="2" id="KW-0028">Amino-acid biosynthesis</keyword>
<gene>
    <name evidence="8" type="ORF">FD14_GL000147</name>
</gene>
<dbReference type="PROSITE" id="PS00065">
    <property type="entry name" value="D_2_HYDROXYACID_DH_1"/>
    <property type="match status" value="1"/>
</dbReference>
<comment type="similarity">
    <text evidence="1 5">Belongs to the D-isomer specific 2-hydroxyacid dehydrogenase family.</text>
</comment>
<dbReference type="FunFam" id="3.40.50.720:FF:000203">
    <property type="entry name" value="D-3-phosphoglycerate dehydrogenase (SerA)"/>
    <property type="match status" value="1"/>
</dbReference>
<dbReference type="InterPro" id="IPR006140">
    <property type="entry name" value="D-isomer_DH_NAD-bd"/>
</dbReference>
<reference evidence="8 9" key="1">
    <citation type="journal article" date="2015" name="Genome Announc.">
        <title>Expanding the biotechnology potential of lactobacilli through comparative genomics of 213 strains and associated genera.</title>
        <authorList>
            <person name="Sun Z."/>
            <person name="Harris H.M."/>
            <person name="McCann A."/>
            <person name="Guo C."/>
            <person name="Argimon S."/>
            <person name="Zhang W."/>
            <person name="Yang X."/>
            <person name="Jeffery I.B."/>
            <person name="Cooney J.C."/>
            <person name="Kagawa T.F."/>
            <person name="Liu W."/>
            <person name="Song Y."/>
            <person name="Salvetti E."/>
            <person name="Wrobel A."/>
            <person name="Rasinkangas P."/>
            <person name="Parkhill J."/>
            <person name="Rea M.C."/>
            <person name="O'Sullivan O."/>
            <person name="Ritari J."/>
            <person name="Douillard F.P."/>
            <person name="Paul Ross R."/>
            <person name="Yang R."/>
            <person name="Briner A.E."/>
            <person name="Felis G.E."/>
            <person name="de Vos W.M."/>
            <person name="Barrangou R."/>
            <person name="Klaenhammer T.R."/>
            <person name="Caufield P.W."/>
            <person name="Cui Y."/>
            <person name="Zhang H."/>
            <person name="O'Toole P.W."/>
        </authorList>
    </citation>
    <scope>NUCLEOTIDE SEQUENCE [LARGE SCALE GENOMIC DNA]</scope>
    <source>
        <strain evidence="8 9">DSM 23365</strain>
    </source>
</reference>
<dbReference type="PANTHER" id="PTHR42789">
    <property type="entry name" value="D-ISOMER SPECIFIC 2-HYDROXYACID DEHYDROGENASE FAMILY PROTEIN (AFU_ORTHOLOGUE AFUA_6G10090)"/>
    <property type="match status" value="1"/>
</dbReference>
<keyword evidence="9" id="KW-1185">Reference proteome</keyword>
<evidence type="ECO:0000259" key="6">
    <source>
        <dbReference type="Pfam" id="PF00389"/>
    </source>
</evidence>
<dbReference type="InterPro" id="IPR006139">
    <property type="entry name" value="D-isomer_2_OHA_DH_cat_dom"/>
</dbReference>
<evidence type="ECO:0000313" key="9">
    <source>
        <dbReference type="Proteomes" id="UP000051442"/>
    </source>
</evidence>
<dbReference type="PANTHER" id="PTHR42789:SF1">
    <property type="entry name" value="D-ISOMER SPECIFIC 2-HYDROXYACID DEHYDROGENASE FAMILY PROTEIN (AFU_ORTHOLOGUE AFUA_6G10090)"/>
    <property type="match status" value="1"/>
</dbReference>
<dbReference type="GO" id="GO:0008652">
    <property type="term" value="P:amino acid biosynthetic process"/>
    <property type="evidence" value="ECO:0007669"/>
    <property type="project" value="UniProtKB-KW"/>
</dbReference>
<dbReference type="EMBL" id="AYZM01000061">
    <property type="protein sequence ID" value="KRN25740.1"/>
    <property type="molecule type" value="Genomic_DNA"/>
</dbReference>
<dbReference type="Proteomes" id="UP000051442">
    <property type="component" value="Unassembled WGS sequence"/>
</dbReference>
<sequence>MTAKIIVPKIADDLTDHYLAKHGYEVLTVDNPGEDEILETAPDAAAVMMISKKLPNDLYAKMPNLKVLARRGVGYDNIDVDYAAKHGIWVTNTPGANAHSVAEAALMDMLLLARNMNAVNVKTRQGDWTGAYHLMGHDVAGATVGIVGFGHVGQALAQLLTSFGTKTLLYDREPVDTPLGTFVDRDTLFREADYVSLHLAAVPETIHSVGQREFDLMKPTAGLINLARGAIVDEPALIDALQQGSIAGAALDVFAKEPLTQDSPLLQMDNVVITPHIGANTVEANREMAMTAAKMIDAVLSGETPEFAVNEPVFE</sequence>
<organism evidence="8 9">
    <name type="scientific">Secundilactobacillus similis DSM 23365 = JCM 2765</name>
    <dbReference type="NCBI Taxonomy" id="1423804"/>
    <lineage>
        <taxon>Bacteria</taxon>
        <taxon>Bacillati</taxon>
        <taxon>Bacillota</taxon>
        <taxon>Bacilli</taxon>
        <taxon>Lactobacillales</taxon>
        <taxon>Lactobacillaceae</taxon>
        <taxon>Secundilactobacillus</taxon>
    </lineage>
</organism>
<keyword evidence="4" id="KW-0520">NAD</keyword>
<dbReference type="CDD" id="cd12172">
    <property type="entry name" value="PGDH_like_2"/>
    <property type="match status" value="1"/>
</dbReference>
<dbReference type="RefSeq" id="WP_057151768.1">
    <property type="nucleotide sequence ID" value="NZ_AYZM01000061.1"/>
</dbReference>
<comment type="caution">
    <text evidence="8">The sequence shown here is derived from an EMBL/GenBank/DDBJ whole genome shotgun (WGS) entry which is preliminary data.</text>
</comment>
<evidence type="ECO:0000256" key="4">
    <source>
        <dbReference type="ARBA" id="ARBA00023027"/>
    </source>
</evidence>
<name>A0A0R2FLV6_9LACO</name>
<keyword evidence="3 5" id="KW-0560">Oxidoreductase</keyword>
<dbReference type="OrthoDB" id="9805416at2"/>
<dbReference type="AlphaFoldDB" id="A0A0R2FLV6"/>
<dbReference type="STRING" id="1423804.FD14_GL000147"/>
<feature type="domain" description="D-isomer specific 2-hydroxyacid dehydrogenase catalytic" evidence="6">
    <location>
        <begin position="16"/>
        <end position="310"/>
    </location>
</feature>
<evidence type="ECO:0000313" key="8">
    <source>
        <dbReference type="EMBL" id="KRN25740.1"/>
    </source>
</evidence>
<dbReference type="InterPro" id="IPR036291">
    <property type="entry name" value="NAD(P)-bd_dom_sf"/>
</dbReference>
<evidence type="ECO:0000256" key="1">
    <source>
        <dbReference type="ARBA" id="ARBA00005854"/>
    </source>
</evidence>
<dbReference type="PATRIC" id="fig|1423804.4.peg.160"/>
<evidence type="ECO:0000259" key="7">
    <source>
        <dbReference type="Pfam" id="PF02826"/>
    </source>
</evidence>
<feature type="domain" description="D-isomer specific 2-hydroxyacid dehydrogenase NAD-binding" evidence="7">
    <location>
        <begin position="107"/>
        <end position="278"/>
    </location>
</feature>
<evidence type="ECO:0000256" key="3">
    <source>
        <dbReference type="ARBA" id="ARBA00023002"/>
    </source>
</evidence>
<dbReference type="SUPFAM" id="SSF52283">
    <property type="entry name" value="Formate/glycerate dehydrogenase catalytic domain-like"/>
    <property type="match status" value="1"/>
</dbReference>